<dbReference type="AlphaFoldDB" id="A0A1S2VEL1"/>
<feature type="transmembrane region" description="Helical" evidence="1">
    <location>
        <begin position="78"/>
        <end position="99"/>
    </location>
</feature>
<evidence type="ECO:0000256" key="1">
    <source>
        <dbReference type="SAM" id="Phobius"/>
    </source>
</evidence>
<comment type="caution">
    <text evidence="2">The sequence shown here is derived from an EMBL/GenBank/DDBJ whole genome shotgun (WGS) entry which is preliminary data.</text>
</comment>
<keyword evidence="1" id="KW-0812">Transmembrane</keyword>
<proteinExistence type="predicted"/>
<protein>
    <submittedName>
        <fullName evidence="2">Uncharacterized protein</fullName>
    </submittedName>
</protein>
<evidence type="ECO:0000313" key="3">
    <source>
        <dbReference type="Proteomes" id="UP000181790"/>
    </source>
</evidence>
<keyword evidence="3" id="KW-1185">Reference proteome</keyword>
<feature type="transmembrane region" description="Helical" evidence="1">
    <location>
        <begin position="111"/>
        <end position="129"/>
    </location>
</feature>
<feature type="transmembrane region" description="Helical" evidence="1">
    <location>
        <begin position="12"/>
        <end position="34"/>
    </location>
</feature>
<dbReference type="Proteomes" id="UP000181790">
    <property type="component" value="Unassembled WGS sequence"/>
</dbReference>
<evidence type="ECO:0000313" key="2">
    <source>
        <dbReference type="EMBL" id="OIN57149.1"/>
    </source>
</evidence>
<feature type="transmembrane region" description="Helical" evidence="1">
    <location>
        <begin position="40"/>
        <end position="58"/>
    </location>
</feature>
<reference evidence="2 3" key="1">
    <citation type="submission" date="2016-10" db="EMBL/GenBank/DDBJ databases">
        <title>Arsenicibacter rosenii gen. nov., sp. nov., an efficient arsenic-methylating bacterium isolated from an arsenic-contaminated paddy soil.</title>
        <authorList>
            <person name="Huang K."/>
        </authorList>
    </citation>
    <scope>NUCLEOTIDE SEQUENCE [LARGE SCALE GENOMIC DNA]</scope>
    <source>
        <strain evidence="2 3">SM-1</strain>
    </source>
</reference>
<feature type="transmembrane region" description="Helical" evidence="1">
    <location>
        <begin position="141"/>
        <end position="159"/>
    </location>
</feature>
<accession>A0A1S2VEL1</accession>
<organism evidence="2 3">
    <name type="scientific">Arsenicibacter rosenii</name>
    <dbReference type="NCBI Taxonomy" id="1750698"/>
    <lineage>
        <taxon>Bacteria</taxon>
        <taxon>Pseudomonadati</taxon>
        <taxon>Bacteroidota</taxon>
        <taxon>Cytophagia</taxon>
        <taxon>Cytophagales</taxon>
        <taxon>Spirosomataceae</taxon>
        <taxon>Arsenicibacter</taxon>
    </lineage>
</organism>
<gene>
    <name evidence="2" type="ORF">BLX24_21605</name>
</gene>
<keyword evidence="1" id="KW-1133">Transmembrane helix</keyword>
<keyword evidence="1" id="KW-0472">Membrane</keyword>
<dbReference type="EMBL" id="MORL01000015">
    <property type="protein sequence ID" value="OIN57149.1"/>
    <property type="molecule type" value="Genomic_DNA"/>
</dbReference>
<sequence>MLAFDPMTSLNKVAIIVGYSLLFSIPSLSLVYLIHTGQKTSLLFPLFAFVIGIALFLASKWLGAGQSQFIPRKQDRIYIRLLAVGALICLISAIIFLINHWVNLWKLDKEAVIRFSSVISLGLAFIFTWQEWGNLKRWERVGYFLTLAGSPPALISSLFF</sequence>
<name>A0A1S2VEL1_9BACT</name>